<evidence type="ECO:0000313" key="2">
    <source>
        <dbReference type="EMBL" id="MCQ4841520.1"/>
    </source>
</evidence>
<name>A0ABT1S400_9FIRM</name>
<reference evidence="2 3" key="1">
    <citation type="submission" date="2022-06" db="EMBL/GenBank/DDBJ databases">
        <title>Isolation of gut microbiota from human fecal samples.</title>
        <authorList>
            <person name="Pamer E.G."/>
            <person name="Barat B."/>
            <person name="Waligurski E."/>
            <person name="Medina S."/>
            <person name="Paddock L."/>
            <person name="Mostad J."/>
        </authorList>
    </citation>
    <scope>NUCLEOTIDE SEQUENCE [LARGE SCALE GENOMIC DNA]</scope>
    <source>
        <strain evidence="2 3">DFI.9.73</strain>
    </source>
</reference>
<proteinExistence type="predicted"/>
<dbReference type="GeneID" id="90531382"/>
<evidence type="ECO:0000256" key="1">
    <source>
        <dbReference type="SAM" id="MobiDB-lite"/>
    </source>
</evidence>
<dbReference type="RefSeq" id="WP_066861131.1">
    <property type="nucleotide sequence ID" value="NZ_CABKVV010000011.1"/>
</dbReference>
<feature type="compositionally biased region" description="Low complexity" evidence="1">
    <location>
        <begin position="16"/>
        <end position="28"/>
    </location>
</feature>
<comment type="caution">
    <text evidence="2">The sequence shown here is derived from an EMBL/GenBank/DDBJ whole genome shotgun (WGS) entry which is preliminary data.</text>
</comment>
<protein>
    <submittedName>
        <fullName evidence="2">Uncharacterized protein</fullName>
    </submittedName>
</protein>
<organism evidence="2 3">
    <name type="scientific">Neglectibacter timonensis</name>
    <dbReference type="NCBI Taxonomy" id="1776382"/>
    <lineage>
        <taxon>Bacteria</taxon>
        <taxon>Bacillati</taxon>
        <taxon>Bacillota</taxon>
        <taxon>Clostridia</taxon>
        <taxon>Eubacteriales</taxon>
        <taxon>Oscillospiraceae</taxon>
        <taxon>Neglectibacter</taxon>
    </lineage>
</organism>
<keyword evidence="3" id="KW-1185">Reference proteome</keyword>
<feature type="region of interest" description="Disordered" evidence="1">
    <location>
        <begin position="1"/>
        <end position="69"/>
    </location>
</feature>
<dbReference type="Proteomes" id="UP001524473">
    <property type="component" value="Unassembled WGS sequence"/>
</dbReference>
<feature type="compositionally biased region" description="Polar residues" evidence="1">
    <location>
        <begin position="1"/>
        <end position="15"/>
    </location>
</feature>
<gene>
    <name evidence="2" type="ORF">NE695_16545</name>
</gene>
<sequence length="193" mass="19367">MDDLSQQLNQILSDPQSMQQIQGIMSSLGLGGNGENPGGQAGSNSVPPAQTSPSPQPQNNGGGLDPSMLAGALSALGMGGNGTGNSSAGAGAGNPLGALGALSGLGSLGGGNGGNPLGGVTPEMLNMVTRIAPLLSKVNQEDDSTRLLQALRPLLSETRRKKVDEAMKILQMMRLLPLLKESGIFSGLLSGLI</sequence>
<dbReference type="EMBL" id="JANFZH010000053">
    <property type="protein sequence ID" value="MCQ4841520.1"/>
    <property type="molecule type" value="Genomic_DNA"/>
</dbReference>
<feature type="compositionally biased region" description="Gly residues" evidence="1">
    <location>
        <begin position="29"/>
        <end position="41"/>
    </location>
</feature>
<accession>A0ABT1S400</accession>
<evidence type="ECO:0000313" key="3">
    <source>
        <dbReference type="Proteomes" id="UP001524473"/>
    </source>
</evidence>